<feature type="domain" description="2Fe-2S ferredoxin-type" evidence="6">
    <location>
        <begin position="10"/>
        <end position="86"/>
    </location>
</feature>
<dbReference type="InterPro" id="IPR036010">
    <property type="entry name" value="2Fe-2S_ferredoxin-like_sf"/>
</dbReference>
<gene>
    <name evidence="7" type="ORF">ABID49_000366</name>
</gene>
<protein>
    <submittedName>
        <fullName evidence="7">Aerobic-type carbon monoxide dehydrogenase small subunit (CoxS/CutS family)</fullName>
    </submittedName>
</protein>
<evidence type="ECO:0000313" key="8">
    <source>
        <dbReference type="Proteomes" id="UP001549099"/>
    </source>
</evidence>
<evidence type="ECO:0000256" key="3">
    <source>
        <dbReference type="ARBA" id="ARBA00023002"/>
    </source>
</evidence>
<evidence type="ECO:0000256" key="4">
    <source>
        <dbReference type="ARBA" id="ARBA00023004"/>
    </source>
</evidence>
<evidence type="ECO:0000256" key="1">
    <source>
        <dbReference type="ARBA" id="ARBA00022714"/>
    </source>
</evidence>
<sequence length="159" mass="17102">MNRSIRQSKTVYRLNVNGETKEAMGRPADLLLDTLRTGLGLTGAKKACKNGDCGACTVIVGGDAVHACLMLTAEAEGKPVRTIEGLADSPVQRAFVDHWAIQCGFCTPGFIVKGHSLLEHHPDADDETVEEWLQSNLCRCTGYAEIKDAIQAAKKGFAD</sequence>
<reference evidence="7 8" key="1">
    <citation type="submission" date="2024-06" db="EMBL/GenBank/DDBJ databases">
        <title>Genomic Encyclopedia of Type Strains, Phase IV (KMG-IV): sequencing the most valuable type-strain genomes for metagenomic binning, comparative biology and taxonomic classification.</title>
        <authorList>
            <person name="Goeker M."/>
        </authorList>
    </citation>
    <scope>NUCLEOTIDE SEQUENCE [LARGE SCALE GENOMIC DNA]</scope>
    <source>
        <strain evidence="7 8">DSM 26128</strain>
    </source>
</reference>
<accession>A0ABV2G8B4</accession>
<dbReference type="PROSITE" id="PS51085">
    <property type="entry name" value="2FE2S_FER_2"/>
    <property type="match status" value="1"/>
</dbReference>
<dbReference type="RefSeq" id="WP_354194703.1">
    <property type="nucleotide sequence ID" value="NZ_JBEPLW010000001.1"/>
</dbReference>
<dbReference type="InterPro" id="IPR036884">
    <property type="entry name" value="2Fe-2S-bd_dom_sf"/>
</dbReference>
<evidence type="ECO:0000256" key="5">
    <source>
        <dbReference type="ARBA" id="ARBA00023014"/>
    </source>
</evidence>
<dbReference type="Pfam" id="PF00111">
    <property type="entry name" value="Fer2"/>
    <property type="match status" value="1"/>
</dbReference>
<keyword evidence="4" id="KW-0408">Iron</keyword>
<dbReference type="EMBL" id="JBEPLW010000001">
    <property type="protein sequence ID" value="MET3574490.1"/>
    <property type="molecule type" value="Genomic_DNA"/>
</dbReference>
<organism evidence="7 8">
    <name type="scientific">Bhargavaea ullalensis</name>
    <dbReference type="NCBI Taxonomy" id="1265685"/>
    <lineage>
        <taxon>Bacteria</taxon>
        <taxon>Bacillati</taxon>
        <taxon>Bacillota</taxon>
        <taxon>Bacilli</taxon>
        <taxon>Bacillales</taxon>
        <taxon>Caryophanaceae</taxon>
        <taxon>Bhargavaea</taxon>
    </lineage>
</organism>
<proteinExistence type="predicted"/>
<dbReference type="InterPro" id="IPR012675">
    <property type="entry name" value="Beta-grasp_dom_sf"/>
</dbReference>
<dbReference type="Pfam" id="PF01799">
    <property type="entry name" value="Fer2_2"/>
    <property type="match status" value="1"/>
</dbReference>
<comment type="caution">
    <text evidence="7">The sequence shown here is derived from an EMBL/GenBank/DDBJ whole genome shotgun (WGS) entry which is preliminary data.</text>
</comment>
<keyword evidence="5" id="KW-0411">Iron-sulfur</keyword>
<dbReference type="PROSITE" id="PS00197">
    <property type="entry name" value="2FE2S_FER_1"/>
    <property type="match status" value="1"/>
</dbReference>
<dbReference type="Gene3D" id="3.10.20.30">
    <property type="match status" value="1"/>
</dbReference>
<evidence type="ECO:0000313" key="7">
    <source>
        <dbReference type="EMBL" id="MET3574490.1"/>
    </source>
</evidence>
<dbReference type="Gene3D" id="1.10.150.120">
    <property type="entry name" value="[2Fe-2S]-binding domain"/>
    <property type="match status" value="1"/>
</dbReference>
<dbReference type="PANTHER" id="PTHR44379">
    <property type="entry name" value="OXIDOREDUCTASE WITH IRON-SULFUR SUBUNIT"/>
    <property type="match status" value="1"/>
</dbReference>
<evidence type="ECO:0000259" key="6">
    <source>
        <dbReference type="PROSITE" id="PS51085"/>
    </source>
</evidence>
<dbReference type="CDD" id="cd00207">
    <property type="entry name" value="fer2"/>
    <property type="match status" value="1"/>
</dbReference>
<evidence type="ECO:0000256" key="2">
    <source>
        <dbReference type="ARBA" id="ARBA00022723"/>
    </source>
</evidence>
<dbReference type="SUPFAM" id="SSF47741">
    <property type="entry name" value="CO dehydrogenase ISP C-domain like"/>
    <property type="match status" value="1"/>
</dbReference>
<dbReference type="Proteomes" id="UP001549099">
    <property type="component" value="Unassembled WGS sequence"/>
</dbReference>
<dbReference type="InterPro" id="IPR006058">
    <property type="entry name" value="2Fe2S_fd_BS"/>
</dbReference>
<keyword evidence="8" id="KW-1185">Reference proteome</keyword>
<dbReference type="InterPro" id="IPR002888">
    <property type="entry name" value="2Fe-2S-bd"/>
</dbReference>
<name>A0ABV2G8B4_9BACL</name>
<keyword evidence="3" id="KW-0560">Oxidoreductase</keyword>
<dbReference type="InterPro" id="IPR001041">
    <property type="entry name" value="2Fe-2S_ferredoxin-type"/>
</dbReference>
<dbReference type="InterPro" id="IPR051452">
    <property type="entry name" value="Diverse_Oxidoreductases"/>
</dbReference>
<dbReference type="SUPFAM" id="SSF54292">
    <property type="entry name" value="2Fe-2S ferredoxin-like"/>
    <property type="match status" value="1"/>
</dbReference>
<keyword evidence="1" id="KW-0001">2Fe-2S</keyword>
<dbReference type="PANTHER" id="PTHR44379:SF7">
    <property type="entry name" value="XANTHINE DEHYDROGENASE SUBUNIT E-RELATED"/>
    <property type="match status" value="1"/>
</dbReference>
<keyword evidence="2" id="KW-0479">Metal-binding</keyword>